<proteinExistence type="predicted"/>
<evidence type="ECO:0000256" key="6">
    <source>
        <dbReference type="SAM" id="Phobius"/>
    </source>
</evidence>
<evidence type="ECO:0000313" key="8">
    <source>
        <dbReference type="EMBL" id="BCJ32518.1"/>
    </source>
</evidence>
<organism evidence="8 9">
    <name type="scientific">Actinocatenispora thailandica</name>
    <dbReference type="NCBI Taxonomy" id="227318"/>
    <lineage>
        <taxon>Bacteria</taxon>
        <taxon>Bacillati</taxon>
        <taxon>Actinomycetota</taxon>
        <taxon>Actinomycetes</taxon>
        <taxon>Micromonosporales</taxon>
        <taxon>Micromonosporaceae</taxon>
        <taxon>Actinocatenispora</taxon>
    </lineage>
</organism>
<evidence type="ECO:0000259" key="7">
    <source>
        <dbReference type="Pfam" id="PF02687"/>
    </source>
</evidence>
<evidence type="ECO:0000256" key="2">
    <source>
        <dbReference type="ARBA" id="ARBA00022475"/>
    </source>
</evidence>
<dbReference type="GO" id="GO:0005886">
    <property type="term" value="C:plasma membrane"/>
    <property type="evidence" value="ECO:0007669"/>
    <property type="project" value="UniProtKB-SubCell"/>
</dbReference>
<keyword evidence="3 6" id="KW-0812">Transmembrane</keyword>
<accession>A0A7R7DJ04</accession>
<dbReference type="RefSeq" id="WP_203959560.1">
    <property type="nucleotide sequence ID" value="NZ_AP023355.1"/>
</dbReference>
<dbReference type="InterPro" id="IPR003838">
    <property type="entry name" value="ABC3_permease_C"/>
</dbReference>
<feature type="domain" description="ABC3 transporter permease C-terminal" evidence="7">
    <location>
        <begin position="93"/>
        <end position="207"/>
    </location>
</feature>
<feature type="transmembrane region" description="Helical" evidence="6">
    <location>
        <begin position="276"/>
        <end position="302"/>
    </location>
</feature>
<sequence length="545" mass="56332">MTAATGAPGAASAGTMSPHTLLRLARAGTRTDTVRIALTVLGSAAATLGLLAVGTVLSIPVVASRTDSTFSTAHYTNELLAEYGLRKGLSVGLLLVTIPVLLFVVQCARLGAPARERRLAALRMAGATPADVVRVVATESGLAACAGAALGAVVYLVGRVLADAPDSHGYRPLPTDVLPPWWALVVLIALVPVLVVALSVLLLRRVVATPHGITRKARTGRPATWPVVLLAIGAAMVISAVSIANWTSATLLRSTDNAAIQHEAQRIANWAFQGSLVVGVGLILVGLVFGAARLSHLAGVVVRRFARRPAVLLAAGRAASDPWLGGRSLSVLFAAVLFGAGAAALRQGFRLNDRANNAMADLDARYAGTHPEHYVDAFYGRAFDIVDLGVRVVLVVAAAALLTALVERVVGQRRQLAAATAAGVPRRTLGAALVLHALVTTAPGVVIAALVGMFTGRAIVPSYDVTQAAGVYCVDHGSVEPCYGADSKQLRHLTLPELHVHVTAAVPWGQVGLIVGIALAAVAGTALLSLSFLRVSTRIEDLRTG</sequence>
<dbReference type="KEGG" id="atl:Athai_00210"/>
<keyword evidence="2" id="KW-1003">Cell membrane</keyword>
<feature type="transmembrane region" description="Helical" evidence="6">
    <location>
        <begin position="511"/>
        <end position="533"/>
    </location>
</feature>
<comment type="subcellular location">
    <subcellularLocation>
        <location evidence="1">Cell membrane</location>
        <topology evidence="1">Multi-pass membrane protein</topology>
    </subcellularLocation>
</comment>
<evidence type="ECO:0000256" key="5">
    <source>
        <dbReference type="ARBA" id="ARBA00023136"/>
    </source>
</evidence>
<dbReference type="Proteomes" id="UP000611640">
    <property type="component" value="Chromosome"/>
</dbReference>
<name>A0A7R7DJ04_9ACTN</name>
<dbReference type="EMBL" id="AP023355">
    <property type="protein sequence ID" value="BCJ32518.1"/>
    <property type="molecule type" value="Genomic_DNA"/>
</dbReference>
<evidence type="ECO:0000313" key="9">
    <source>
        <dbReference type="Proteomes" id="UP000611640"/>
    </source>
</evidence>
<feature type="transmembrane region" description="Helical" evidence="6">
    <location>
        <begin position="36"/>
        <end position="63"/>
    </location>
</feature>
<evidence type="ECO:0000256" key="3">
    <source>
        <dbReference type="ARBA" id="ARBA00022692"/>
    </source>
</evidence>
<feature type="transmembrane region" description="Helical" evidence="6">
    <location>
        <begin position="223"/>
        <end position="244"/>
    </location>
</feature>
<feature type="transmembrane region" description="Helical" evidence="6">
    <location>
        <begin position="89"/>
        <end position="111"/>
    </location>
</feature>
<keyword evidence="5 6" id="KW-0472">Membrane</keyword>
<evidence type="ECO:0000256" key="4">
    <source>
        <dbReference type="ARBA" id="ARBA00022989"/>
    </source>
</evidence>
<keyword evidence="4 6" id="KW-1133">Transmembrane helix</keyword>
<feature type="transmembrane region" description="Helical" evidence="6">
    <location>
        <begin position="431"/>
        <end position="454"/>
    </location>
</feature>
<gene>
    <name evidence="8" type="ORF">Athai_00210</name>
</gene>
<feature type="transmembrane region" description="Helical" evidence="6">
    <location>
        <begin position="132"/>
        <end position="161"/>
    </location>
</feature>
<feature type="domain" description="ABC3 transporter permease C-terminal" evidence="7">
    <location>
        <begin position="392"/>
        <end position="533"/>
    </location>
</feature>
<evidence type="ECO:0000256" key="1">
    <source>
        <dbReference type="ARBA" id="ARBA00004651"/>
    </source>
</evidence>
<feature type="transmembrane region" description="Helical" evidence="6">
    <location>
        <begin position="388"/>
        <end position="410"/>
    </location>
</feature>
<feature type="transmembrane region" description="Helical" evidence="6">
    <location>
        <begin position="323"/>
        <end position="345"/>
    </location>
</feature>
<dbReference type="Pfam" id="PF02687">
    <property type="entry name" value="FtsX"/>
    <property type="match status" value="2"/>
</dbReference>
<protein>
    <recommendedName>
        <fullName evidence="7">ABC3 transporter permease C-terminal domain-containing protein</fullName>
    </recommendedName>
</protein>
<reference evidence="8 9" key="1">
    <citation type="submission" date="2020-08" db="EMBL/GenBank/DDBJ databases">
        <title>Whole genome shotgun sequence of Actinocatenispora thailandica NBRC 105041.</title>
        <authorList>
            <person name="Komaki H."/>
            <person name="Tamura T."/>
        </authorList>
    </citation>
    <scope>NUCLEOTIDE SEQUENCE [LARGE SCALE GENOMIC DNA]</scope>
    <source>
        <strain evidence="8 9">NBRC 105041</strain>
    </source>
</reference>
<dbReference type="AlphaFoldDB" id="A0A7R7DJ04"/>
<feature type="transmembrane region" description="Helical" evidence="6">
    <location>
        <begin position="181"/>
        <end position="203"/>
    </location>
</feature>
<keyword evidence="9" id="KW-1185">Reference proteome</keyword>